<proteinExistence type="predicted"/>
<evidence type="ECO:0000256" key="1">
    <source>
        <dbReference type="SAM" id="SignalP"/>
    </source>
</evidence>
<dbReference type="InterPro" id="IPR009642">
    <property type="entry name" value="DUF1236"/>
</dbReference>
<gene>
    <name evidence="2" type="ORF">ABID16_001489</name>
</gene>
<sequence length="133" mass="13510">MKKSLLILCTIVAPLAATPVLANDGTVTGAAGGAVTGAVVGGPVGAAVGGVVGAIAGTALNPPPREVVTYVRDRPVPTAEPVIIRDEVRVGTRLPREVVLSPVPESPAYSYAIVNKERVIVDPQTYVVVGVVH</sequence>
<evidence type="ECO:0000313" key="2">
    <source>
        <dbReference type="EMBL" id="MET3613184.1"/>
    </source>
</evidence>
<dbReference type="Pfam" id="PF06823">
    <property type="entry name" value="DUF1236"/>
    <property type="match status" value="1"/>
</dbReference>
<accession>A0ABV2IXF6</accession>
<organism evidence="2 3">
    <name type="scientific">Rhizobium aquaticum</name>
    <dbReference type="NCBI Taxonomy" id="1549636"/>
    <lineage>
        <taxon>Bacteria</taxon>
        <taxon>Pseudomonadati</taxon>
        <taxon>Pseudomonadota</taxon>
        <taxon>Alphaproteobacteria</taxon>
        <taxon>Hyphomicrobiales</taxon>
        <taxon>Rhizobiaceae</taxon>
        <taxon>Rhizobium/Agrobacterium group</taxon>
        <taxon>Rhizobium</taxon>
    </lineage>
</organism>
<evidence type="ECO:0008006" key="4">
    <source>
        <dbReference type="Google" id="ProtNLM"/>
    </source>
</evidence>
<dbReference type="EMBL" id="JBEPMB010000001">
    <property type="protein sequence ID" value="MET3613184.1"/>
    <property type="molecule type" value="Genomic_DNA"/>
</dbReference>
<protein>
    <recommendedName>
        <fullName evidence="4">DUF1236 domain-containing protein</fullName>
    </recommendedName>
</protein>
<name>A0ABV2IXF6_9HYPH</name>
<feature type="signal peptide" evidence="1">
    <location>
        <begin position="1"/>
        <end position="22"/>
    </location>
</feature>
<dbReference type="Proteomes" id="UP001549047">
    <property type="component" value="Unassembled WGS sequence"/>
</dbReference>
<keyword evidence="1" id="KW-0732">Signal</keyword>
<dbReference type="RefSeq" id="WP_354555671.1">
    <property type="nucleotide sequence ID" value="NZ_JBEPMB010000001.1"/>
</dbReference>
<feature type="chain" id="PRO_5045886106" description="DUF1236 domain-containing protein" evidence="1">
    <location>
        <begin position="23"/>
        <end position="133"/>
    </location>
</feature>
<keyword evidence="3" id="KW-1185">Reference proteome</keyword>
<reference evidence="2 3" key="1">
    <citation type="submission" date="2024-06" db="EMBL/GenBank/DDBJ databases">
        <title>Genomic Encyclopedia of Type Strains, Phase IV (KMG-IV): sequencing the most valuable type-strain genomes for metagenomic binning, comparative biology and taxonomic classification.</title>
        <authorList>
            <person name="Goeker M."/>
        </authorList>
    </citation>
    <scope>NUCLEOTIDE SEQUENCE [LARGE SCALE GENOMIC DNA]</scope>
    <source>
        <strain evidence="2 3">DSM 29780</strain>
    </source>
</reference>
<comment type="caution">
    <text evidence="2">The sequence shown here is derived from an EMBL/GenBank/DDBJ whole genome shotgun (WGS) entry which is preliminary data.</text>
</comment>
<evidence type="ECO:0000313" key="3">
    <source>
        <dbReference type="Proteomes" id="UP001549047"/>
    </source>
</evidence>